<protein>
    <submittedName>
        <fullName evidence="1">Uncharacterized protein</fullName>
    </submittedName>
</protein>
<sequence>MFMKCIRSDEFWYTVHRYKLRFSKVGFSGLLSVRIRKHIFTKNSDYDGGEYTNIISDVQRYGIRPI</sequence>
<dbReference type="Proteomes" id="UP000288096">
    <property type="component" value="Unassembled WGS sequence"/>
</dbReference>
<comment type="caution">
    <text evidence="1">The sequence shown here is derived from an EMBL/GenBank/DDBJ whole genome shotgun (WGS) entry which is preliminary data.</text>
</comment>
<accession>A0A401FY53</accession>
<evidence type="ECO:0000313" key="2">
    <source>
        <dbReference type="Proteomes" id="UP000288096"/>
    </source>
</evidence>
<organism evidence="1 2">
    <name type="scientific">Desulfonema ishimotonii</name>
    <dbReference type="NCBI Taxonomy" id="45657"/>
    <lineage>
        <taxon>Bacteria</taxon>
        <taxon>Pseudomonadati</taxon>
        <taxon>Thermodesulfobacteriota</taxon>
        <taxon>Desulfobacteria</taxon>
        <taxon>Desulfobacterales</taxon>
        <taxon>Desulfococcaceae</taxon>
        <taxon>Desulfonema</taxon>
    </lineage>
</organism>
<evidence type="ECO:0000313" key="1">
    <source>
        <dbReference type="EMBL" id="GBC61876.1"/>
    </source>
</evidence>
<proteinExistence type="predicted"/>
<dbReference type="AlphaFoldDB" id="A0A401FY53"/>
<gene>
    <name evidence="1" type="ORF">DENIS_2838</name>
</gene>
<reference evidence="2" key="2">
    <citation type="submission" date="2019-01" db="EMBL/GenBank/DDBJ databases">
        <title>Genome sequence of Desulfonema ishimotonii strain Tokyo 01.</title>
        <authorList>
            <person name="Fukui M."/>
        </authorList>
    </citation>
    <scope>NUCLEOTIDE SEQUENCE [LARGE SCALE GENOMIC DNA]</scope>
    <source>
        <strain evidence="2">Tokyo 01</strain>
    </source>
</reference>
<dbReference type="EMBL" id="BEXT01000001">
    <property type="protein sequence ID" value="GBC61876.1"/>
    <property type="molecule type" value="Genomic_DNA"/>
</dbReference>
<reference evidence="2" key="1">
    <citation type="submission" date="2017-11" db="EMBL/GenBank/DDBJ databases">
        <authorList>
            <person name="Watanabe M."/>
            <person name="Kojima H."/>
        </authorList>
    </citation>
    <scope>NUCLEOTIDE SEQUENCE [LARGE SCALE GENOMIC DNA]</scope>
    <source>
        <strain evidence="2">Tokyo 01</strain>
    </source>
</reference>
<keyword evidence="2" id="KW-1185">Reference proteome</keyword>
<name>A0A401FY53_9BACT</name>